<dbReference type="EnsemblPlants" id="Pp3c17_15980V3.3">
    <property type="protein sequence ID" value="Pp3c17_15980V3.3"/>
    <property type="gene ID" value="Pp3c17_15980"/>
</dbReference>
<dbReference type="InterPro" id="IPR006869">
    <property type="entry name" value="DUF547"/>
</dbReference>
<dbReference type="GeneID" id="112294009"/>
<dbReference type="KEGG" id="ppp:112294009"/>
<reference evidence="5 7" key="1">
    <citation type="journal article" date="2008" name="Science">
        <title>The Physcomitrella genome reveals evolutionary insights into the conquest of land by plants.</title>
        <authorList>
            <person name="Rensing S."/>
            <person name="Lang D."/>
            <person name="Zimmer A."/>
            <person name="Terry A."/>
            <person name="Salamov A."/>
            <person name="Shapiro H."/>
            <person name="Nishiyama T."/>
            <person name="Perroud P.-F."/>
            <person name="Lindquist E."/>
            <person name="Kamisugi Y."/>
            <person name="Tanahashi T."/>
            <person name="Sakakibara K."/>
            <person name="Fujita T."/>
            <person name="Oishi K."/>
            <person name="Shin-I T."/>
            <person name="Kuroki Y."/>
            <person name="Toyoda A."/>
            <person name="Suzuki Y."/>
            <person name="Hashimoto A."/>
            <person name="Yamaguchi K."/>
            <person name="Sugano A."/>
            <person name="Kohara Y."/>
            <person name="Fujiyama A."/>
            <person name="Anterola A."/>
            <person name="Aoki S."/>
            <person name="Ashton N."/>
            <person name="Barbazuk W.B."/>
            <person name="Barker E."/>
            <person name="Bennetzen J."/>
            <person name="Bezanilla M."/>
            <person name="Blankenship R."/>
            <person name="Cho S.H."/>
            <person name="Dutcher S."/>
            <person name="Estelle M."/>
            <person name="Fawcett J.A."/>
            <person name="Gundlach H."/>
            <person name="Hanada K."/>
            <person name="Heyl A."/>
            <person name="Hicks K.A."/>
            <person name="Hugh J."/>
            <person name="Lohr M."/>
            <person name="Mayer K."/>
            <person name="Melkozernov A."/>
            <person name="Murata T."/>
            <person name="Nelson D."/>
            <person name="Pils B."/>
            <person name="Prigge M."/>
            <person name="Reiss B."/>
            <person name="Renner T."/>
            <person name="Rombauts S."/>
            <person name="Rushton P."/>
            <person name="Sanderfoot A."/>
            <person name="Schween G."/>
            <person name="Shiu S.-H."/>
            <person name="Stueber K."/>
            <person name="Theodoulou F.L."/>
            <person name="Tu H."/>
            <person name="Van de Peer Y."/>
            <person name="Verrier P.J."/>
            <person name="Waters E."/>
            <person name="Wood A."/>
            <person name="Yang L."/>
            <person name="Cove D."/>
            <person name="Cuming A."/>
            <person name="Hasebe M."/>
            <person name="Lucas S."/>
            <person name="Mishler D.B."/>
            <person name="Reski R."/>
            <person name="Grigoriev I."/>
            <person name="Quatrano R.S."/>
            <person name="Boore J.L."/>
        </authorList>
    </citation>
    <scope>NUCLEOTIDE SEQUENCE [LARGE SCALE GENOMIC DNA]</scope>
    <source>
        <strain evidence="6 7">cv. Gransden 2004</strain>
    </source>
</reference>
<reference evidence="6" key="3">
    <citation type="submission" date="2020-12" db="UniProtKB">
        <authorList>
            <consortium name="EnsemblPlants"/>
        </authorList>
    </citation>
    <scope>IDENTIFICATION</scope>
</reference>
<evidence type="ECO:0000259" key="4">
    <source>
        <dbReference type="Pfam" id="PF14389"/>
    </source>
</evidence>
<protein>
    <recommendedName>
        <fullName evidence="8">DUF547 domain-containing protein</fullName>
    </recommendedName>
</protein>
<feature type="region of interest" description="Disordered" evidence="2">
    <location>
        <begin position="214"/>
        <end position="356"/>
    </location>
</feature>
<evidence type="ECO:0008006" key="8">
    <source>
        <dbReference type="Google" id="ProtNLM"/>
    </source>
</evidence>
<dbReference type="Pfam" id="PF04784">
    <property type="entry name" value="DUF547"/>
    <property type="match status" value="1"/>
</dbReference>
<keyword evidence="1" id="KW-0175">Coiled coil</keyword>
<feature type="compositionally biased region" description="Low complexity" evidence="2">
    <location>
        <begin position="446"/>
        <end position="458"/>
    </location>
</feature>
<feature type="domain" description="DUF547" evidence="3">
    <location>
        <begin position="621"/>
        <end position="753"/>
    </location>
</feature>
<feature type="region of interest" description="Disordered" evidence="2">
    <location>
        <begin position="385"/>
        <end position="485"/>
    </location>
</feature>
<keyword evidence="7" id="KW-1185">Reference proteome</keyword>
<feature type="coiled-coil region" evidence="1">
    <location>
        <begin position="145"/>
        <end position="179"/>
    </location>
</feature>
<sequence length="852" mass="94575">MASTLDLLIRGRDVTKSAVMPVPPNSGECCKPAGPLKPVGLIAKEQVLKKQEGGPSAANLRHVKKYISEARPLEDGIDEVALRKLVKSSSFKKFVQRLELENEVVELHKQLDQEVKLRSALERAVSHSSNIQMRDFVLDDLPNNVQRLLTDITMLEVAVQRLETQAAALQWELVHEQTECAALSHTSNSPLDVPPHSGVTKSVIAMPTSVRSVDGVTESSARSEVPPPCVISSSRATSSGPATLKELLRKPAPEPEQKLHVPPKSPRHSLRSFWSSLDGQSQSSVLPLSKKDRTRTASPTTSERNRRSSPDFKTCIPSSVTVPSNFSLSTSWSPITPGEEARNTTRITPSDQSDLPVARKSLNPVKFLPSAKRLAFWNFSSFSEDRSAKPTAETEPYSISLPRECSPKLGEDFTDDARMRKLRRSWGIKRSDQSQSPRSPLDNAITASSTPSTSNRSDSCVESARKSFTESPRRSTDKLELPKGGNRLSEEMVRCMTDIYCHLAEPSSESHASQKCLVSSSTLDPLSPSSSPSSQSNSSLAPEARSPDLNLGLFAEVIGCDSTPDPYKEMGKLQWADIGPYTYAHDVPWLSVKKDQLEYVALSLGRFKLLVEQLANVDPTVMSHDQKLAFWINLYNSLLMHAFLAYGIPRSDLKFFDLMQKATYCVGGHWFNAATIECHLLKAKIMSHRPQFPSTMVLHDKKLTEEQSKHGIDKANFKVNFALSCGGYSSPMVRVYTPEHIHDELDCAFQDYLQATVGLTTKGRVVLSKLVYNYAREFVEDDALLEWVCRFLPVAQVAAIYECAQLRYRSRIFSNPVTFVVSPYSFAFRYLFPKPFSGAAGFTTSDFFLSST</sequence>
<feature type="domain" description="Ternary complex factor MIP1 leucine-zipper" evidence="4">
    <location>
        <begin position="96"/>
        <end position="176"/>
    </location>
</feature>
<feature type="compositionally biased region" description="Polar residues" evidence="2">
    <location>
        <begin position="272"/>
        <end position="286"/>
    </location>
</feature>
<dbReference type="Proteomes" id="UP000006727">
    <property type="component" value="Chromosome 17"/>
</dbReference>
<accession>A0A2K1J450</accession>
<feature type="compositionally biased region" description="Polar residues" evidence="2">
    <location>
        <begin position="344"/>
        <end position="353"/>
    </location>
</feature>
<dbReference type="Gramene" id="Pp3c17_15980V3.3">
    <property type="protein sequence ID" value="Pp3c17_15980V3.3"/>
    <property type="gene ID" value="Pp3c17_15980"/>
</dbReference>
<dbReference type="EnsemblPlants" id="Pp3c17_15980V3.1">
    <property type="protein sequence ID" value="Pp3c17_15980V3.1"/>
    <property type="gene ID" value="Pp3c17_15980"/>
</dbReference>
<name>A0A2K1J450_PHYPA</name>
<feature type="compositionally biased region" description="Basic and acidic residues" evidence="2">
    <location>
        <begin position="463"/>
        <end position="481"/>
    </location>
</feature>
<dbReference type="AlphaFoldDB" id="A0A2K1J450"/>
<proteinExistence type="predicted"/>
<feature type="compositionally biased region" description="Polar residues" evidence="2">
    <location>
        <begin position="316"/>
        <end position="334"/>
    </location>
</feature>
<dbReference type="InterPro" id="IPR025757">
    <property type="entry name" value="MIP1_Leuzipper"/>
</dbReference>
<organism evidence="5">
    <name type="scientific">Physcomitrium patens</name>
    <name type="common">Spreading-leaved earth moss</name>
    <name type="synonym">Physcomitrella patens</name>
    <dbReference type="NCBI Taxonomy" id="3218"/>
    <lineage>
        <taxon>Eukaryota</taxon>
        <taxon>Viridiplantae</taxon>
        <taxon>Streptophyta</taxon>
        <taxon>Embryophyta</taxon>
        <taxon>Bryophyta</taxon>
        <taxon>Bryophytina</taxon>
        <taxon>Bryopsida</taxon>
        <taxon>Funariidae</taxon>
        <taxon>Funariales</taxon>
        <taxon>Funariaceae</taxon>
        <taxon>Physcomitrium</taxon>
    </lineage>
</organism>
<feature type="compositionally biased region" description="Basic and acidic residues" evidence="2">
    <location>
        <begin position="405"/>
        <end position="419"/>
    </location>
</feature>
<evidence type="ECO:0000313" key="7">
    <source>
        <dbReference type="Proteomes" id="UP000006727"/>
    </source>
</evidence>
<dbReference type="Pfam" id="PF14389">
    <property type="entry name" value="Lzipper-MIP1"/>
    <property type="match status" value="1"/>
</dbReference>
<evidence type="ECO:0000256" key="1">
    <source>
        <dbReference type="SAM" id="Coils"/>
    </source>
</evidence>
<evidence type="ECO:0000313" key="6">
    <source>
        <dbReference type="EnsemblPlants" id="Pp3c17_15980V3.1"/>
    </source>
</evidence>
<dbReference type="OrthoDB" id="418495at2759"/>
<evidence type="ECO:0000313" key="5">
    <source>
        <dbReference type="EMBL" id="PNR36301.1"/>
    </source>
</evidence>
<feature type="compositionally biased region" description="Polar residues" evidence="2">
    <location>
        <begin position="231"/>
        <end position="241"/>
    </location>
</feature>
<dbReference type="PANTHER" id="PTHR23054">
    <property type="entry name" value="TERNARY COMPLEX FACTOR MIP1, LEUCINE-ZIPPER-RELATED"/>
    <property type="match status" value="1"/>
</dbReference>
<feature type="compositionally biased region" description="Low complexity" evidence="2">
    <location>
        <begin position="520"/>
        <end position="542"/>
    </location>
</feature>
<dbReference type="EMBL" id="ABEU02000017">
    <property type="protein sequence ID" value="PNR36301.1"/>
    <property type="molecule type" value="Genomic_DNA"/>
</dbReference>
<dbReference type="Gramene" id="Pp3c17_15980V3.1">
    <property type="protein sequence ID" value="Pp3c17_15980V3.1"/>
    <property type="gene ID" value="Pp3c17_15980"/>
</dbReference>
<feature type="compositionally biased region" description="Basic and acidic residues" evidence="2">
    <location>
        <begin position="246"/>
        <end position="259"/>
    </location>
</feature>
<gene>
    <name evidence="6" type="primary">LOC112294009</name>
    <name evidence="5" type="ORF">PHYPA_022152</name>
</gene>
<reference evidence="5 7" key="2">
    <citation type="journal article" date="2018" name="Plant J.">
        <title>The Physcomitrella patens chromosome-scale assembly reveals moss genome structure and evolution.</title>
        <authorList>
            <person name="Lang D."/>
            <person name="Ullrich K.K."/>
            <person name="Murat F."/>
            <person name="Fuchs J."/>
            <person name="Jenkins J."/>
            <person name="Haas F.B."/>
            <person name="Piednoel M."/>
            <person name="Gundlach H."/>
            <person name="Van Bel M."/>
            <person name="Meyberg R."/>
            <person name="Vives C."/>
            <person name="Morata J."/>
            <person name="Symeonidi A."/>
            <person name="Hiss M."/>
            <person name="Muchero W."/>
            <person name="Kamisugi Y."/>
            <person name="Saleh O."/>
            <person name="Blanc G."/>
            <person name="Decker E.L."/>
            <person name="van Gessel N."/>
            <person name="Grimwood J."/>
            <person name="Hayes R.D."/>
            <person name="Graham S.W."/>
            <person name="Gunter L.E."/>
            <person name="McDaniel S.F."/>
            <person name="Hoernstein S.N.W."/>
            <person name="Larsson A."/>
            <person name="Li F.W."/>
            <person name="Perroud P.F."/>
            <person name="Phillips J."/>
            <person name="Ranjan P."/>
            <person name="Rokshar D.S."/>
            <person name="Rothfels C.J."/>
            <person name="Schneider L."/>
            <person name="Shu S."/>
            <person name="Stevenson D.W."/>
            <person name="Thummler F."/>
            <person name="Tillich M."/>
            <person name="Villarreal Aguilar J.C."/>
            <person name="Widiez T."/>
            <person name="Wong G.K."/>
            <person name="Wymore A."/>
            <person name="Zhang Y."/>
            <person name="Zimmer A.D."/>
            <person name="Quatrano R.S."/>
            <person name="Mayer K.F.X."/>
            <person name="Goodstein D."/>
            <person name="Casacuberta J.M."/>
            <person name="Vandepoele K."/>
            <person name="Reski R."/>
            <person name="Cuming A.C."/>
            <person name="Tuskan G.A."/>
            <person name="Maumus F."/>
            <person name="Salse J."/>
            <person name="Schmutz J."/>
            <person name="Rensing S.A."/>
        </authorList>
    </citation>
    <scope>NUCLEOTIDE SEQUENCE [LARGE SCALE GENOMIC DNA]</scope>
    <source>
        <strain evidence="6 7">cv. Gransden 2004</strain>
    </source>
</reference>
<evidence type="ECO:0000259" key="3">
    <source>
        <dbReference type="Pfam" id="PF04784"/>
    </source>
</evidence>
<dbReference type="RefSeq" id="XP_024399846.1">
    <property type="nucleotide sequence ID" value="XM_024544078.2"/>
</dbReference>
<feature type="region of interest" description="Disordered" evidence="2">
    <location>
        <begin position="520"/>
        <end position="544"/>
    </location>
</feature>
<dbReference type="FunCoup" id="A0A2K1J450">
    <property type="interactions" value="467"/>
</dbReference>
<evidence type="ECO:0000256" key="2">
    <source>
        <dbReference type="SAM" id="MobiDB-lite"/>
    </source>
</evidence>
<dbReference type="PANTHER" id="PTHR23054:SF53">
    <property type="entry name" value="OS06G0704100 PROTEIN"/>
    <property type="match status" value="1"/>
</dbReference>
<dbReference type="PaxDb" id="3218-PP1S434_2V6.1"/>